<feature type="domain" description="RNA polymerase sigma factor 70 region 4 type 2" evidence="5">
    <location>
        <begin position="99"/>
        <end position="151"/>
    </location>
</feature>
<dbReference type="NCBIfam" id="TIGR02937">
    <property type="entry name" value="sigma70-ECF"/>
    <property type="match status" value="1"/>
</dbReference>
<dbReference type="GO" id="GO:0003677">
    <property type="term" value="F:DNA binding"/>
    <property type="evidence" value="ECO:0007669"/>
    <property type="project" value="UniProtKB-KW"/>
</dbReference>
<evidence type="ECO:0000256" key="2">
    <source>
        <dbReference type="ARBA" id="ARBA00023082"/>
    </source>
</evidence>
<name>A0A0G1QGI7_9BACT</name>
<dbReference type="CDD" id="cd06171">
    <property type="entry name" value="Sigma70_r4"/>
    <property type="match status" value="1"/>
</dbReference>
<evidence type="ECO:0000256" key="3">
    <source>
        <dbReference type="ARBA" id="ARBA00023125"/>
    </source>
</evidence>
<protein>
    <recommendedName>
        <fullName evidence="5">RNA polymerase sigma factor 70 region 4 type 2 domain-containing protein</fullName>
    </recommendedName>
</protein>
<dbReference type="Proteomes" id="UP000034487">
    <property type="component" value="Unassembled WGS sequence"/>
</dbReference>
<dbReference type="GO" id="GO:0016987">
    <property type="term" value="F:sigma factor activity"/>
    <property type="evidence" value="ECO:0007669"/>
    <property type="project" value="UniProtKB-KW"/>
</dbReference>
<evidence type="ECO:0000256" key="4">
    <source>
        <dbReference type="ARBA" id="ARBA00023163"/>
    </source>
</evidence>
<dbReference type="PANTHER" id="PTHR43133:SF8">
    <property type="entry name" value="RNA POLYMERASE SIGMA FACTOR HI_1459-RELATED"/>
    <property type="match status" value="1"/>
</dbReference>
<evidence type="ECO:0000259" key="5">
    <source>
        <dbReference type="Pfam" id="PF08281"/>
    </source>
</evidence>
<organism evidence="6 7">
    <name type="scientific">Berkelbacteria bacterium GW2011_GWA2_46_7</name>
    <dbReference type="NCBI Taxonomy" id="1618335"/>
    <lineage>
        <taxon>Bacteria</taxon>
        <taxon>Candidatus Berkelbacteria</taxon>
    </lineage>
</organism>
<dbReference type="InterPro" id="IPR013324">
    <property type="entry name" value="RNA_pol_sigma_r3/r4-like"/>
</dbReference>
<comment type="caution">
    <text evidence="6">The sequence shown here is derived from an EMBL/GenBank/DDBJ whole genome shotgun (WGS) entry which is preliminary data.</text>
</comment>
<dbReference type="Gene3D" id="1.10.10.10">
    <property type="entry name" value="Winged helix-like DNA-binding domain superfamily/Winged helix DNA-binding domain"/>
    <property type="match status" value="1"/>
</dbReference>
<evidence type="ECO:0000256" key="1">
    <source>
        <dbReference type="ARBA" id="ARBA00023015"/>
    </source>
</evidence>
<reference evidence="6 7" key="1">
    <citation type="journal article" date="2015" name="Nature">
        <title>rRNA introns, odd ribosomes, and small enigmatic genomes across a large radiation of phyla.</title>
        <authorList>
            <person name="Brown C.T."/>
            <person name="Hug L.A."/>
            <person name="Thomas B.C."/>
            <person name="Sharon I."/>
            <person name="Castelle C.J."/>
            <person name="Singh A."/>
            <person name="Wilkins M.J."/>
            <person name="Williams K.H."/>
            <person name="Banfield J.F."/>
        </authorList>
    </citation>
    <scope>NUCLEOTIDE SEQUENCE [LARGE SCALE GENOMIC DNA]</scope>
</reference>
<dbReference type="GO" id="GO:0006352">
    <property type="term" value="P:DNA-templated transcription initiation"/>
    <property type="evidence" value="ECO:0007669"/>
    <property type="project" value="InterPro"/>
</dbReference>
<gene>
    <name evidence="6" type="ORF">UX60_C0013G0008</name>
</gene>
<evidence type="ECO:0000313" key="6">
    <source>
        <dbReference type="EMBL" id="KKU43987.1"/>
    </source>
</evidence>
<evidence type="ECO:0000313" key="7">
    <source>
        <dbReference type="Proteomes" id="UP000034487"/>
    </source>
</evidence>
<keyword evidence="4" id="KW-0804">Transcription</keyword>
<dbReference type="InterPro" id="IPR013249">
    <property type="entry name" value="RNA_pol_sigma70_r4_t2"/>
</dbReference>
<dbReference type="InterPro" id="IPR036388">
    <property type="entry name" value="WH-like_DNA-bd_sf"/>
</dbReference>
<proteinExistence type="predicted"/>
<dbReference type="Pfam" id="PF08281">
    <property type="entry name" value="Sigma70_r4_2"/>
    <property type="match status" value="1"/>
</dbReference>
<accession>A0A0G1QGI7</accession>
<dbReference type="AlphaFoldDB" id="A0A0G1QGI7"/>
<sequence length="160" mass="18698">MFQKDWTLESLDSYRRRLTQIAKTILGADCPAIDSIVDDAIKEVRMQVTAGKAPTLLRTFIFRVVVNKTINWQRSHRPPENVTDPAPLKLDDERDRLMELMQSCLNKLRADDRTLLVLIDIEQLERKEVAEMLGISLSALNSRHYRARNELRRHLDEWSK</sequence>
<keyword evidence="2" id="KW-0731">Sigma factor</keyword>
<keyword evidence="3" id="KW-0238">DNA-binding</keyword>
<dbReference type="EMBL" id="LCMV01000013">
    <property type="protein sequence ID" value="KKU43987.1"/>
    <property type="molecule type" value="Genomic_DNA"/>
</dbReference>
<dbReference type="InterPro" id="IPR014284">
    <property type="entry name" value="RNA_pol_sigma-70_dom"/>
</dbReference>
<keyword evidence="1" id="KW-0805">Transcription regulation</keyword>
<dbReference type="SUPFAM" id="SSF88659">
    <property type="entry name" value="Sigma3 and sigma4 domains of RNA polymerase sigma factors"/>
    <property type="match status" value="1"/>
</dbReference>
<dbReference type="InterPro" id="IPR039425">
    <property type="entry name" value="RNA_pol_sigma-70-like"/>
</dbReference>
<dbReference type="PANTHER" id="PTHR43133">
    <property type="entry name" value="RNA POLYMERASE ECF-TYPE SIGMA FACTO"/>
    <property type="match status" value="1"/>
</dbReference>